<accession>A0A2S2KSJ6</accession>
<dbReference type="SUPFAM" id="SSF50182">
    <property type="entry name" value="Sm-like ribonucleoproteins"/>
    <property type="match status" value="1"/>
</dbReference>
<dbReference type="InterPro" id="IPR023408">
    <property type="entry name" value="MscS_beta-dom_sf"/>
</dbReference>
<evidence type="ECO:0000256" key="1">
    <source>
        <dbReference type="ARBA" id="ARBA00004651"/>
    </source>
</evidence>
<keyword evidence="5 7" id="KW-1133">Transmembrane helix</keyword>
<dbReference type="Gene3D" id="3.30.70.100">
    <property type="match status" value="1"/>
</dbReference>
<gene>
    <name evidence="10" type="ORF">NZNM25_13850</name>
</gene>
<dbReference type="Gene3D" id="1.10.287.1260">
    <property type="match status" value="1"/>
</dbReference>
<dbReference type="Pfam" id="PF00924">
    <property type="entry name" value="MS_channel_2nd"/>
    <property type="match status" value="1"/>
</dbReference>
<evidence type="ECO:0000256" key="7">
    <source>
        <dbReference type="SAM" id="Phobius"/>
    </source>
</evidence>
<dbReference type="InterPro" id="IPR049278">
    <property type="entry name" value="MS_channel_C"/>
</dbReference>
<dbReference type="GO" id="GO:0005886">
    <property type="term" value="C:plasma membrane"/>
    <property type="evidence" value="ECO:0007669"/>
    <property type="project" value="UniProtKB-SubCell"/>
</dbReference>
<dbReference type="InterPro" id="IPR011066">
    <property type="entry name" value="MscS_channel_C_sf"/>
</dbReference>
<dbReference type="AlphaFoldDB" id="A0A2S2KSJ6"/>
<keyword evidence="11" id="KW-1185">Reference proteome</keyword>
<comment type="subcellular location">
    <subcellularLocation>
        <location evidence="1">Cell membrane</location>
        <topology evidence="1">Multi-pass membrane protein</topology>
    </subcellularLocation>
</comment>
<dbReference type="Proteomes" id="UP000245829">
    <property type="component" value="Unassembled WGS sequence"/>
</dbReference>
<reference evidence="10 11" key="1">
    <citation type="submission" date="2018-05" db="EMBL/GenBank/DDBJ databases">
        <title>genome sequencing of Nitrosopumilus sp. NM25.</title>
        <authorList>
            <person name="Mori K."/>
            <person name="Nakagawa T."/>
        </authorList>
    </citation>
    <scope>NUCLEOTIDE SEQUENCE [LARGE SCALE GENOMIC DNA]</scope>
    <source>
        <strain evidence="10 11">NM25</strain>
    </source>
</reference>
<dbReference type="InterPro" id="IPR010920">
    <property type="entry name" value="LSM_dom_sf"/>
</dbReference>
<dbReference type="PANTHER" id="PTHR30221:SF20">
    <property type="entry name" value="SMALL-CONDUCTANCE MECHANOSENSITIVE CHANNEL"/>
    <property type="match status" value="1"/>
</dbReference>
<dbReference type="PANTHER" id="PTHR30221">
    <property type="entry name" value="SMALL-CONDUCTANCE MECHANOSENSITIVE CHANNEL"/>
    <property type="match status" value="1"/>
</dbReference>
<protein>
    <submittedName>
        <fullName evidence="10">Mechanosensitive ion channel protein MscS</fullName>
    </submittedName>
</protein>
<dbReference type="GO" id="GO:0008381">
    <property type="term" value="F:mechanosensitive monoatomic ion channel activity"/>
    <property type="evidence" value="ECO:0007669"/>
    <property type="project" value="InterPro"/>
</dbReference>
<dbReference type="SUPFAM" id="SSF82861">
    <property type="entry name" value="Mechanosensitive channel protein MscS (YggB), transmembrane region"/>
    <property type="match status" value="1"/>
</dbReference>
<dbReference type="RefSeq" id="WP_109877198.1">
    <property type="nucleotide sequence ID" value="NZ_AP026695.1"/>
</dbReference>
<feature type="transmembrane region" description="Helical" evidence="7">
    <location>
        <begin position="60"/>
        <end position="78"/>
    </location>
</feature>
<dbReference type="InterPro" id="IPR011014">
    <property type="entry name" value="MscS_channel_TM-2"/>
</dbReference>
<organism evidence="10 11">
    <name type="scientific">Nitrosopumilus zosterae</name>
    <dbReference type="NCBI Taxonomy" id="718286"/>
    <lineage>
        <taxon>Archaea</taxon>
        <taxon>Nitrososphaerota</taxon>
        <taxon>Nitrososphaeria</taxon>
        <taxon>Nitrosopumilales</taxon>
        <taxon>Nitrosopumilaceae</taxon>
        <taxon>Nitrosopumilus</taxon>
    </lineage>
</organism>
<keyword evidence="4 7" id="KW-0812">Transmembrane</keyword>
<feature type="domain" description="Mechanosensitive ion channel MscS C-terminal" evidence="9">
    <location>
        <begin position="181"/>
        <end position="262"/>
    </location>
</feature>
<name>A0A2S2KSJ6_9ARCH</name>
<dbReference type="OrthoDB" id="31543at2157"/>
<evidence type="ECO:0000313" key="11">
    <source>
        <dbReference type="Proteomes" id="UP000245829"/>
    </source>
</evidence>
<evidence type="ECO:0000256" key="5">
    <source>
        <dbReference type="ARBA" id="ARBA00022989"/>
    </source>
</evidence>
<evidence type="ECO:0000313" key="10">
    <source>
        <dbReference type="EMBL" id="GBH34594.1"/>
    </source>
</evidence>
<evidence type="ECO:0000256" key="6">
    <source>
        <dbReference type="ARBA" id="ARBA00023136"/>
    </source>
</evidence>
<dbReference type="Gene3D" id="2.30.30.60">
    <property type="match status" value="1"/>
</dbReference>
<dbReference type="SUPFAM" id="SSF82689">
    <property type="entry name" value="Mechanosensitive channel protein MscS (YggB), C-terminal domain"/>
    <property type="match status" value="1"/>
</dbReference>
<comment type="similarity">
    <text evidence="2">Belongs to the MscS (TC 1.A.23) family.</text>
</comment>
<evidence type="ECO:0000259" key="9">
    <source>
        <dbReference type="Pfam" id="PF21082"/>
    </source>
</evidence>
<evidence type="ECO:0000259" key="8">
    <source>
        <dbReference type="Pfam" id="PF00924"/>
    </source>
</evidence>
<keyword evidence="3" id="KW-1003">Cell membrane</keyword>
<proteinExistence type="inferred from homology"/>
<dbReference type="GeneID" id="76209114"/>
<dbReference type="InterPro" id="IPR045275">
    <property type="entry name" value="MscS_archaea/bacteria_type"/>
</dbReference>
<feature type="domain" description="Mechanosensitive ion channel MscS" evidence="8">
    <location>
        <begin position="105"/>
        <end position="169"/>
    </location>
</feature>
<evidence type="ECO:0000256" key="2">
    <source>
        <dbReference type="ARBA" id="ARBA00008017"/>
    </source>
</evidence>
<sequence>MAFEFLQSLADVELVGGLTLLSLLVGGIIMGVGVIIARTVKLLFMKYYAPKLPQDSAKNFAKLIYFGIILLSFLVFTSNTGLDLSGLLVAGGIFGIVIGFATQSVVSNLISGVFLMIEKPVKQGDNIEIPGSDVSGTLLDISTFSVRVRKFDGTIIRVPNESFFTSNIRSLSSSPVRRTEAVVGIAYKEDIAGAISVLEKQIRKSMPFVLMLPKPEFRIKELADSSVNIEILVWHPRNDWNAVGPHLLKFAKSALDDAGIEIPFPQRVIWQAKE</sequence>
<evidence type="ECO:0000256" key="4">
    <source>
        <dbReference type="ARBA" id="ARBA00022692"/>
    </source>
</evidence>
<evidence type="ECO:0000256" key="3">
    <source>
        <dbReference type="ARBA" id="ARBA00022475"/>
    </source>
</evidence>
<comment type="caution">
    <text evidence="10">The sequence shown here is derived from an EMBL/GenBank/DDBJ whole genome shotgun (WGS) entry which is preliminary data.</text>
</comment>
<feature type="transmembrane region" description="Helical" evidence="7">
    <location>
        <begin position="84"/>
        <end position="117"/>
    </location>
</feature>
<feature type="transmembrane region" description="Helical" evidence="7">
    <location>
        <begin position="20"/>
        <end position="40"/>
    </location>
</feature>
<dbReference type="InterPro" id="IPR006685">
    <property type="entry name" value="MscS_channel_2nd"/>
</dbReference>
<dbReference type="EMBL" id="BGKI01000007">
    <property type="protein sequence ID" value="GBH34594.1"/>
    <property type="molecule type" value="Genomic_DNA"/>
</dbReference>
<keyword evidence="6 7" id="KW-0472">Membrane</keyword>
<dbReference type="Pfam" id="PF21082">
    <property type="entry name" value="MS_channel_3rd"/>
    <property type="match status" value="1"/>
</dbReference>